<name>A0A381VCR8_9ZZZZ</name>
<dbReference type="EMBL" id="UINC01008343">
    <property type="protein sequence ID" value="SVA37568.1"/>
    <property type="molecule type" value="Genomic_DNA"/>
</dbReference>
<accession>A0A381VCR8</accession>
<reference evidence="1" key="1">
    <citation type="submission" date="2018-05" db="EMBL/GenBank/DDBJ databases">
        <authorList>
            <person name="Lanie J.A."/>
            <person name="Ng W.-L."/>
            <person name="Kazmierczak K.M."/>
            <person name="Andrzejewski T.M."/>
            <person name="Davidsen T.M."/>
            <person name="Wayne K.J."/>
            <person name="Tettelin H."/>
            <person name="Glass J.I."/>
            <person name="Rusch D."/>
            <person name="Podicherti R."/>
            <person name="Tsui H.-C.T."/>
            <person name="Winkler M.E."/>
        </authorList>
    </citation>
    <scope>NUCLEOTIDE SEQUENCE</scope>
</reference>
<gene>
    <name evidence="1" type="ORF">METZ01_LOCUS90422</name>
</gene>
<dbReference type="AlphaFoldDB" id="A0A381VCR8"/>
<sequence>MRKLNLGMFSGGYAAHCLVSIQQIDCWRPGPIQLVR</sequence>
<proteinExistence type="predicted"/>
<protein>
    <submittedName>
        <fullName evidence="1">Uncharacterized protein</fullName>
    </submittedName>
</protein>
<organism evidence="1">
    <name type="scientific">marine metagenome</name>
    <dbReference type="NCBI Taxonomy" id="408172"/>
    <lineage>
        <taxon>unclassified sequences</taxon>
        <taxon>metagenomes</taxon>
        <taxon>ecological metagenomes</taxon>
    </lineage>
</organism>
<evidence type="ECO:0000313" key="1">
    <source>
        <dbReference type="EMBL" id="SVA37568.1"/>
    </source>
</evidence>